<evidence type="ECO:0000313" key="1">
    <source>
        <dbReference type="EMBL" id="MDT0530261.1"/>
    </source>
</evidence>
<comment type="caution">
    <text evidence="1">The sequence shown here is derived from an EMBL/GenBank/DDBJ whole genome shotgun (WGS) entry which is preliminary data.</text>
</comment>
<accession>A0ABU2WY42</accession>
<dbReference type="Gene3D" id="3.40.390.10">
    <property type="entry name" value="Collagenase (Catalytic Domain)"/>
    <property type="match status" value="1"/>
</dbReference>
<gene>
    <name evidence="1" type="ORF">RM555_14815</name>
</gene>
<evidence type="ECO:0008006" key="3">
    <source>
        <dbReference type="Google" id="ProtNLM"/>
    </source>
</evidence>
<dbReference type="EMBL" id="JAVRFL010000015">
    <property type="protein sequence ID" value="MDT0530261.1"/>
    <property type="molecule type" value="Genomic_DNA"/>
</dbReference>
<evidence type="ECO:0000313" key="2">
    <source>
        <dbReference type="Proteomes" id="UP001180973"/>
    </source>
</evidence>
<reference evidence="1" key="1">
    <citation type="submission" date="2023-09" db="EMBL/GenBank/DDBJ databases">
        <title>30 novel species of actinomycetes from the DSMZ collection.</title>
        <authorList>
            <person name="Nouioui I."/>
        </authorList>
    </citation>
    <scope>NUCLEOTIDE SEQUENCE</scope>
    <source>
        <strain evidence="1">DSM 115977</strain>
    </source>
</reference>
<name>A0ABU2WY42_9ACTN</name>
<protein>
    <recommendedName>
        <fullName evidence="3">Lysine-specific metallo-endopeptidase domain-containing protein</fullName>
    </recommendedName>
</protein>
<sequence length="444" mass="48759">MFPFPDEATRKALDLGRREVFQTYRVLMACELQRLRPVVGALPAGLRRDQLTARLDKVAALAVGTWLQQISERGATMHQAATLFKEVQDSLDGVVPSAVGNPYLVAAVDELKTRIVDVMNDDRNPTHAAVNTAFARLFGSTSSVAKARFAQTVTALQAVLKRTDGRRSGFVCNLSLPDGMGALASGQGDTAIINVGRSALDGTMHLWELAATLAHEGTHILADNPTVDIVYRHRNAAYHLQGQIALQNAANFEQTVCEALGQGGPFPTDEQVAAMRGRTAPRMDSLHTVLASRITRAWVRTYDFTRLDFTRADLPKPVALVLTDLPQDRAYAPLIGAYMEALHAAMFALMRAEGRLVVRVEPKMLNHSTVINSDGTIRFTINSDLAARTPVAQLLHWMLDELVAEAKCQIPKDTAQLLALILGIEKFDRDNVHDVLNDFYDSFH</sequence>
<organism evidence="1 2">
    <name type="scientific">Micromonospora reichwaldensis</name>
    <dbReference type="NCBI Taxonomy" id="3075516"/>
    <lineage>
        <taxon>Bacteria</taxon>
        <taxon>Bacillati</taxon>
        <taxon>Actinomycetota</taxon>
        <taxon>Actinomycetes</taxon>
        <taxon>Micromonosporales</taxon>
        <taxon>Micromonosporaceae</taxon>
        <taxon>Micromonospora</taxon>
    </lineage>
</organism>
<dbReference type="InterPro" id="IPR024079">
    <property type="entry name" value="MetalloPept_cat_dom_sf"/>
</dbReference>
<dbReference type="Proteomes" id="UP001180973">
    <property type="component" value="Unassembled WGS sequence"/>
</dbReference>
<proteinExistence type="predicted"/>
<dbReference type="RefSeq" id="WP_311412274.1">
    <property type="nucleotide sequence ID" value="NZ_JAVRFL010000015.1"/>
</dbReference>
<keyword evidence="2" id="KW-1185">Reference proteome</keyword>